<gene>
    <name evidence="13" type="primary">thiE_1</name>
    <name evidence="9" type="synonym">thiE</name>
    <name evidence="13" type="ORF">KDK_14930</name>
</gene>
<keyword evidence="3 9" id="KW-0479">Metal-binding</keyword>
<evidence type="ECO:0000256" key="9">
    <source>
        <dbReference type="HAMAP-Rule" id="MF_00097"/>
    </source>
</evidence>
<feature type="domain" description="Thiamine phosphate synthase/TenI" evidence="12">
    <location>
        <begin position="12"/>
        <end position="190"/>
    </location>
</feature>
<dbReference type="RefSeq" id="WP_126549340.1">
    <property type="nucleotide sequence ID" value="NZ_BIFS01000001.1"/>
</dbReference>
<dbReference type="Gene3D" id="3.20.20.70">
    <property type="entry name" value="Aldolase class I"/>
    <property type="match status" value="1"/>
</dbReference>
<comment type="caution">
    <text evidence="9">Lacks conserved residue(s) required for the propagation of feature annotation.</text>
</comment>
<name>A0A402AF45_9CHLR</name>
<comment type="caution">
    <text evidence="13">The sequence shown here is derived from an EMBL/GenBank/DDBJ whole genome shotgun (WGS) entry which is preliminary data.</text>
</comment>
<keyword evidence="5 9" id="KW-0784">Thiamine biosynthesis</keyword>
<feature type="binding site" evidence="9">
    <location>
        <position position="110"/>
    </location>
    <ligand>
        <name>4-amino-2-methyl-5-(diphosphooxymethyl)pyrimidine</name>
        <dbReference type="ChEBI" id="CHEBI:57841"/>
    </ligand>
</feature>
<proteinExistence type="inferred from homology"/>
<organism evidence="13 14">
    <name type="scientific">Dictyobacter kobayashii</name>
    <dbReference type="NCBI Taxonomy" id="2014872"/>
    <lineage>
        <taxon>Bacteria</taxon>
        <taxon>Bacillati</taxon>
        <taxon>Chloroflexota</taxon>
        <taxon>Ktedonobacteria</taxon>
        <taxon>Ktedonobacterales</taxon>
        <taxon>Dictyobacteraceae</taxon>
        <taxon>Dictyobacter</taxon>
    </lineage>
</organism>
<dbReference type="SUPFAM" id="SSF51391">
    <property type="entry name" value="Thiamin phosphate synthase"/>
    <property type="match status" value="1"/>
</dbReference>
<comment type="catalytic activity">
    <reaction evidence="6 9 10">
        <text>4-methyl-5-(2-phosphooxyethyl)-thiazole + 4-amino-2-methyl-5-(diphosphooxymethyl)pyrimidine + H(+) = thiamine phosphate + diphosphate</text>
        <dbReference type="Rhea" id="RHEA:22328"/>
        <dbReference type="ChEBI" id="CHEBI:15378"/>
        <dbReference type="ChEBI" id="CHEBI:33019"/>
        <dbReference type="ChEBI" id="CHEBI:37575"/>
        <dbReference type="ChEBI" id="CHEBI:57841"/>
        <dbReference type="ChEBI" id="CHEBI:58296"/>
        <dbReference type="EC" id="2.5.1.3"/>
    </reaction>
</comment>
<feature type="binding site" evidence="9">
    <location>
        <begin position="136"/>
        <end position="138"/>
    </location>
    <ligand>
        <name>2-[(2R,5Z)-2-carboxy-4-methylthiazol-5(2H)-ylidene]ethyl phosphate</name>
        <dbReference type="ChEBI" id="CHEBI:62899"/>
    </ligand>
</feature>
<dbReference type="InterPro" id="IPR036206">
    <property type="entry name" value="ThiamineP_synth_sf"/>
</dbReference>
<comment type="catalytic activity">
    <reaction evidence="7 9 10">
        <text>2-(2-carboxy-4-methylthiazol-5-yl)ethyl phosphate + 4-amino-2-methyl-5-(diphosphooxymethyl)pyrimidine + 2 H(+) = thiamine phosphate + CO2 + diphosphate</text>
        <dbReference type="Rhea" id="RHEA:47848"/>
        <dbReference type="ChEBI" id="CHEBI:15378"/>
        <dbReference type="ChEBI" id="CHEBI:16526"/>
        <dbReference type="ChEBI" id="CHEBI:33019"/>
        <dbReference type="ChEBI" id="CHEBI:37575"/>
        <dbReference type="ChEBI" id="CHEBI:57841"/>
        <dbReference type="ChEBI" id="CHEBI:62890"/>
        <dbReference type="EC" id="2.5.1.3"/>
    </reaction>
</comment>
<dbReference type="GO" id="GO:0005737">
    <property type="term" value="C:cytoplasm"/>
    <property type="evidence" value="ECO:0007669"/>
    <property type="project" value="TreeGrafter"/>
</dbReference>
<evidence type="ECO:0000256" key="10">
    <source>
        <dbReference type="RuleBase" id="RU003826"/>
    </source>
</evidence>
<evidence type="ECO:0000256" key="4">
    <source>
        <dbReference type="ARBA" id="ARBA00022842"/>
    </source>
</evidence>
<dbReference type="GO" id="GO:0009228">
    <property type="term" value="P:thiamine biosynthetic process"/>
    <property type="evidence" value="ECO:0007669"/>
    <property type="project" value="UniProtKB-KW"/>
</dbReference>
<dbReference type="GO" id="GO:0004789">
    <property type="term" value="F:thiamine-phosphate diphosphorylase activity"/>
    <property type="evidence" value="ECO:0007669"/>
    <property type="project" value="UniProtKB-UniRule"/>
</dbReference>
<dbReference type="InterPro" id="IPR022998">
    <property type="entry name" value="ThiamineP_synth_TenI"/>
</dbReference>
<dbReference type="EMBL" id="BIFS01000001">
    <property type="protein sequence ID" value="GCE17693.1"/>
    <property type="molecule type" value="Genomic_DNA"/>
</dbReference>
<evidence type="ECO:0000256" key="6">
    <source>
        <dbReference type="ARBA" id="ARBA00047334"/>
    </source>
</evidence>
<evidence type="ECO:0000256" key="3">
    <source>
        <dbReference type="ARBA" id="ARBA00022723"/>
    </source>
</evidence>
<feature type="binding site" evidence="9">
    <location>
        <begin position="187"/>
        <end position="188"/>
    </location>
    <ligand>
        <name>2-[(2R,5Z)-2-carboxy-4-methylthiazol-5(2H)-ylidene]ethyl phosphate</name>
        <dbReference type="ChEBI" id="CHEBI:62899"/>
    </ligand>
</feature>
<dbReference type="PANTHER" id="PTHR20857">
    <property type="entry name" value="THIAMINE-PHOSPHATE PYROPHOSPHORYLASE"/>
    <property type="match status" value="1"/>
</dbReference>
<evidence type="ECO:0000256" key="5">
    <source>
        <dbReference type="ARBA" id="ARBA00022977"/>
    </source>
</evidence>
<evidence type="ECO:0000256" key="7">
    <source>
        <dbReference type="ARBA" id="ARBA00047851"/>
    </source>
</evidence>
<reference evidence="14" key="1">
    <citation type="submission" date="2018-12" db="EMBL/GenBank/DDBJ databases">
        <title>Tengunoibacter tsumagoiensis gen. nov., sp. nov., Dictyobacter kobayashii sp. nov., D. alpinus sp. nov., and D. joshuensis sp. nov. and description of Dictyobacteraceae fam. nov. within the order Ktedonobacterales isolated from Tengu-no-mugimeshi.</title>
        <authorList>
            <person name="Wang C.M."/>
            <person name="Zheng Y."/>
            <person name="Sakai Y."/>
            <person name="Toyoda A."/>
            <person name="Minakuchi Y."/>
            <person name="Abe K."/>
            <person name="Yokota A."/>
            <person name="Yabe S."/>
        </authorList>
    </citation>
    <scope>NUCLEOTIDE SEQUENCE [LARGE SCALE GENOMIC DNA]</scope>
    <source>
        <strain evidence="14">Uno11</strain>
    </source>
</reference>
<evidence type="ECO:0000256" key="2">
    <source>
        <dbReference type="ARBA" id="ARBA00022679"/>
    </source>
</evidence>
<dbReference type="HAMAP" id="MF_00097">
    <property type="entry name" value="TMP_synthase"/>
    <property type="match status" value="1"/>
</dbReference>
<dbReference type="AlphaFoldDB" id="A0A402AF45"/>
<evidence type="ECO:0000313" key="13">
    <source>
        <dbReference type="EMBL" id="GCE17693.1"/>
    </source>
</evidence>
<keyword evidence="14" id="KW-1185">Reference proteome</keyword>
<feature type="binding site" evidence="9">
    <location>
        <position position="167"/>
    </location>
    <ligand>
        <name>2-[(2R,5Z)-2-carboxy-4-methylthiazol-5(2H)-ylidene]ethyl phosphate</name>
        <dbReference type="ChEBI" id="CHEBI:62899"/>
    </ligand>
</feature>
<evidence type="ECO:0000259" key="12">
    <source>
        <dbReference type="Pfam" id="PF02581"/>
    </source>
</evidence>
<dbReference type="Proteomes" id="UP000287188">
    <property type="component" value="Unassembled WGS sequence"/>
</dbReference>
<evidence type="ECO:0000313" key="14">
    <source>
        <dbReference type="Proteomes" id="UP000287188"/>
    </source>
</evidence>
<comment type="cofactor">
    <cofactor evidence="9">
        <name>Mg(2+)</name>
        <dbReference type="ChEBI" id="CHEBI:18420"/>
    </cofactor>
    <text evidence="9">Binds 1 Mg(2+) ion per subunit.</text>
</comment>
<evidence type="ECO:0000256" key="1">
    <source>
        <dbReference type="ARBA" id="ARBA00005165"/>
    </source>
</evidence>
<accession>A0A402AF45</accession>
<dbReference type="OrthoDB" id="9815348at2"/>
<comment type="similarity">
    <text evidence="9 10">Belongs to the thiamine-phosphate synthase family.</text>
</comment>
<keyword evidence="4 9" id="KW-0460">Magnesium</keyword>
<dbReference type="Pfam" id="PF02581">
    <property type="entry name" value="TMP-TENI"/>
    <property type="match status" value="1"/>
</dbReference>
<comment type="catalytic activity">
    <reaction evidence="8 9 10">
        <text>2-[(2R,5Z)-2-carboxy-4-methylthiazol-5(2H)-ylidene]ethyl phosphate + 4-amino-2-methyl-5-(diphosphooxymethyl)pyrimidine + 2 H(+) = thiamine phosphate + CO2 + diphosphate</text>
        <dbReference type="Rhea" id="RHEA:47844"/>
        <dbReference type="ChEBI" id="CHEBI:15378"/>
        <dbReference type="ChEBI" id="CHEBI:16526"/>
        <dbReference type="ChEBI" id="CHEBI:33019"/>
        <dbReference type="ChEBI" id="CHEBI:37575"/>
        <dbReference type="ChEBI" id="CHEBI:57841"/>
        <dbReference type="ChEBI" id="CHEBI:62899"/>
        <dbReference type="EC" id="2.5.1.3"/>
    </reaction>
</comment>
<evidence type="ECO:0000256" key="8">
    <source>
        <dbReference type="ARBA" id="ARBA00047883"/>
    </source>
</evidence>
<evidence type="ECO:0000256" key="11">
    <source>
        <dbReference type="RuleBase" id="RU004253"/>
    </source>
</evidence>
<comment type="function">
    <text evidence="9">Condenses 4-methyl-5-(beta-hydroxyethyl)thiazole monophosphate (THZ-P) and 2-methyl-4-amino-5-hydroxymethyl pyrimidine pyrophosphate (HMP-PP) to form thiamine monophosphate (TMP).</text>
</comment>
<sequence length="210" mass="22173">MLMRAPLVQPQLCLVTDPDMPDLLARIQYALDAGINMLQLRGPQLSASQLYELARVVAPLCECYEVPLIVNDRLDVGLAVHASGFQLGQKSLPLPVARQLVGPQAYLGASIHSVEEADSAWQQGADFLLAGTIFASASHPDGAVSGLELLRHIKASQSTCRLYAIGGITAAHAEQVMQAGADGIAVISAILRAKDVAASVKELRQAIGLS</sequence>
<feature type="binding site" evidence="9">
    <location>
        <position position="139"/>
    </location>
    <ligand>
        <name>4-amino-2-methyl-5-(diphosphooxymethyl)pyrimidine</name>
        <dbReference type="ChEBI" id="CHEBI:57841"/>
    </ligand>
</feature>
<protein>
    <recommendedName>
        <fullName evidence="9">Thiamine-phosphate synthase</fullName>
        <shortName evidence="9">TP synthase</shortName>
        <shortName evidence="9">TPS</shortName>
        <ecNumber evidence="9">2.5.1.3</ecNumber>
    </recommendedName>
    <alternativeName>
        <fullName evidence="9">Thiamine-phosphate pyrophosphorylase</fullName>
        <shortName evidence="9">TMP pyrophosphorylase</shortName>
        <shortName evidence="9">TMP-PPase</shortName>
    </alternativeName>
</protein>
<feature type="binding site" evidence="9">
    <location>
        <position position="71"/>
    </location>
    <ligand>
        <name>4-amino-2-methyl-5-(diphosphooxymethyl)pyrimidine</name>
        <dbReference type="ChEBI" id="CHEBI:57841"/>
    </ligand>
</feature>
<dbReference type="PANTHER" id="PTHR20857:SF15">
    <property type="entry name" value="THIAMINE-PHOSPHATE SYNTHASE"/>
    <property type="match status" value="1"/>
</dbReference>
<feature type="binding site" evidence="9">
    <location>
        <position position="72"/>
    </location>
    <ligand>
        <name>Mg(2+)</name>
        <dbReference type="ChEBI" id="CHEBI:18420"/>
    </ligand>
</feature>
<dbReference type="GO" id="GO:0000287">
    <property type="term" value="F:magnesium ion binding"/>
    <property type="evidence" value="ECO:0007669"/>
    <property type="project" value="UniProtKB-UniRule"/>
</dbReference>
<dbReference type="UniPathway" id="UPA00060">
    <property type="reaction ID" value="UER00141"/>
</dbReference>
<dbReference type="InterPro" id="IPR013785">
    <property type="entry name" value="Aldolase_TIM"/>
</dbReference>
<dbReference type="CDD" id="cd00564">
    <property type="entry name" value="TMP_TenI"/>
    <property type="match status" value="1"/>
</dbReference>
<dbReference type="EC" id="2.5.1.3" evidence="9"/>
<dbReference type="GO" id="GO:0009229">
    <property type="term" value="P:thiamine diphosphate biosynthetic process"/>
    <property type="evidence" value="ECO:0007669"/>
    <property type="project" value="UniProtKB-UniRule"/>
</dbReference>
<dbReference type="NCBIfam" id="TIGR00693">
    <property type="entry name" value="thiE"/>
    <property type="match status" value="1"/>
</dbReference>
<comment type="pathway">
    <text evidence="1 9 11">Cofactor biosynthesis; thiamine diphosphate biosynthesis; thiamine phosphate from 4-amino-2-methyl-5-diphosphomethylpyrimidine and 4-methyl-5-(2-phosphoethyl)-thiazole: step 1/1.</text>
</comment>
<dbReference type="InterPro" id="IPR034291">
    <property type="entry name" value="TMP_synthase"/>
</dbReference>
<keyword evidence="2 9" id="KW-0808">Transferase</keyword>